<protein>
    <recommendedName>
        <fullName evidence="2">Outer membrane lipoprotein-sorting protein</fullName>
    </recommendedName>
</protein>
<organism evidence="1">
    <name type="scientific">marine metagenome</name>
    <dbReference type="NCBI Taxonomy" id="408172"/>
    <lineage>
        <taxon>unclassified sequences</taxon>
        <taxon>metagenomes</taxon>
        <taxon>ecological metagenomes</taxon>
    </lineage>
</organism>
<proteinExistence type="predicted"/>
<accession>A0A381S4P6</accession>
<evidence type="ECO:0008006" key="2">
    <source>
        <dbReference type="Google" id="ProtNLM"/>
    </source>
</evidence>
<dbReference type="EMBL" id="UINC01002602">
    <property type="protein sequence ID" value="SUZ98409.1"/>
    <property type="molecule type" value="Genomic_DNA"/>
</dbReference>
<dbReference type="AlphaFoldDB" id="A0A381S4P6"/>
<name>A0A381S4P6_9ZZZZ</name>
<sequence length="255" mass="30273">MLDFRLFALISFCLIGIYLNNAWAKPEADEILTQLDKNYYYPQQTGLSKLRARVRWQQLDVASGSGKFLRNPDFMFTWKVSGYTEIRDFKIIGDPEKYSIHELELKSQIKNYGELIIPLTLRQKFSKYSGQLTKKARGRESLLLSADSDGESVTSYHLMINKKEMKIETIRFKQRFDPHEVSGMFRYEKLDGKWVVAESKSRFTMDELDYQEKSTYRYKKFDEIWLVHRIDQVLKQGNRIVQSHRFKITDVRNTF</sequence>
<evidence type="ECO:0000313" key="1">
    <source>
        <dbReference type="EMBL" id="SUZ98409.1"/>
    </source>
</evidence>
<reference evidence="1" key="1">
    <citation type="submission" date="2018-05" db="EMBL/GenBank/DDBJ databases">
        <authorList>
            <person name="Lanie J.A."/>
            <person name="Ng W.-L."/>
            <person name="Kazmierczak K.M."/>
            <person name="Andrzejewski T.M."/>
            <person name="Davidsen T.M."/>
            <person name="Wayne K.J."/>
            <person name="Tettelin H."/>
            <person name="Glass J.I."/>
            <person name="Rusch D."/>
            <person name="Podicherti R."/>
            <person name="Tsui H.-C.T."/>
            <person name="Winkler M.E."/>
        </authorList>
    </citation>
    <scope>NUCLEOTIDE SEQUENCE</scope>
</reference>
<gene>
    <name evidence="1" type="ORF">METZ01_LOCUS51263</name>
</gene>